<proteinExistence type="predicted"/>
<name>A0A6N4USP2_9MYCO</name>
<accession>A0A6N4USP2</accession>
<evidence type="ECO:0000259" key="1">
    <source>
        <dbReference type="SMART" id="SM00507"/>
    </source>
</evidence>
<keyword evidence="2" id="KW-0540">Nuclease</keyword>
<dbReference type="AlphaFoldDB" id="A0A6N4USP2"/>
<protein>
    <submittedName>
        <fullName evidence="2">HNH endonuclease</fullName>
    </submittedName>
</protein>
<dbReference type="Proteomes" id="UP000466906">
    <property type="component" value="Chromosome"/>
</dbReference>
<evidence type="ECO:0000313" key="3">
    <source>
        <dbReference type="Proteomes" id="UP000466906"/>
    </source>
</evidence>
<organism evidence="2 3">
    <name type="scientific">Mycolicibacterium alvei</name>
    <dbReference type="NCBI Taxonomy" id="67081"/>
    <lineage>
        <taxon>Bacteria</taxon>
        <taxon>Bacillati</taxon>
        <taxon>Actinomycetota</taxon>
        <taxon>Actinomycetes</taxon>
        <taxon>Mycobacteriales</taxon>
        <taxon>Mycobacteriaceae</taxon>
        <taxon>Mycolicibacterium</taxon>
    </lineage>
</organism>
<dbReference type="Pfam" id="PF01844">
    <property type="entry name" value="HNH"/>
    <property type="match status" value="1"/>
</dbReference>
<dbReference type="SMART" id="SM00507">
    <property type="entry name" value="HNHc"/>
    <property type="match status" value="1"/>
</dbReference>
<keyword evidence="2" id="KW-0255">Endonuclease</keyword>
<dbReference type="CDD" id="cd00085">
    <property type="entry name" value="HNHc"/>
    <property type="match status" value="1"/>
</dbReference>
<dbReference type="Gene3D" id="1.10.30.50">
    <property type="match status" value="1"/>
</dbReference>
<dbReference type="GO" id="GO:0003676">
    <property type="term" value="F:nucleic acid binding"/>
    <property type="evidence" value="ECO:0007669"/>
    <property type="project" value="InterPro"/>
</dbReference>
<feature type="domain" description="HNH nuclease" evidence="1">
    <location>
        <begin position="226"/>
        <end position="278"/>
    </location>
</feature>
<dbReference type="InterPro" id="IPR002711">
    <property type="entry name" value="HNH"/>
</dbReference>
<dbReference type="GO" id="GO:0008270">
    <property type="term" value="F:zinc ion binding"/>
    <property type="evidence" value="ECO:0007669"/>
    <property type="project" value="InterPro"/>
</dbReference>
<dbReference type="KEGG" id="malv:MALV_25340"/>
<keyword evidence="3" id="KW-1185">Reference proteome</keyword>
<dbReference type="EMBL" id="AP022565">
    <property type="protein sequence ID" value="BBX27409.1"/>
    <property type="molecule type" value="Genomic_DNA"/>
</dbReference>
<dbReference type="InterPro" id="IPR003615">
    <property type="entry name" value="HNH_nuc"/>
</dbReference>
<sequence length="359" mass="39530">MPDAIDPLLLGQRVVAILETGARVATYKLATLMALIDHCIENLPDQPSDSLTVPIPDLAHRVLELYWRQVRPFEGHDLRQSTGERERIPRAARALRSAATGSSLSVAMTTAPEVYRASIDDIGLCLAQQPLYRLQRLPGAATNEPFLYDDSFLHSNVSRRTLRAHGDAIELMPGVATGLARLAGLLKPALEIMWVDDVRRMNKFLTAEVPDIAGHLFGRDRTALAAVREPFKEAFTPHCFYCKAHLPADNPIDHVLPWSLVGIDGLANLVLACARCNTDKRHALPAVEIVTEVLGRDQAKLEQIASEIRWPTEYNRVVAAARGVYASQPPGIATWSGYKTSARLDIGFLPGWVRGTTAR</sequence>
<dbReference type="RefSeq" id="WP_235683011.1">
    <property type="nucleotide sequence ID" value="NZ_AP022565.1"/>
</dbReference>
<dbReference type="GO" id="GO:0004519">
    <property type="term" value="F:endonuclease activity"/>
    <property type="evidence" value="ECO:0007669"/>
    <property type="project" value="UniProtKB-KW"/>
</dbReference>
<reference evidence="2 3" key="1">
    <citation type="journal article" date="2019" name="Emerg. Microbes Infect.">
        <title>Comprehensive subspecies identification of 175 nontuberculous mycobacteria species based on 7547 genomic profiles.</title>
        <authorList>
            <person name="Matsumoto Y."/>
            <person name="Kinjo T."/>
            <person name="Motooka D."/>
            <person name="Nabeya D."/>
            <person name="Jung N."/>
            <person name="Uechi K."/>
            <person name="Horii T."/>
            <person name="Iida T."/>
            <person name="Fujita J."/>
            <person name="Nakamura S."/>
        </authorList>
    </citation>
    <scope>NUCLEOTIDE SEQUENCE [LARGE SCALE GENOMIC DNA]</scope>
    <source>
        <strain evidence="2 3">JCM 12272</strain>
    </source>
</reference>
<keyword evidence="2" id="KW-0378">Hydrolase</keyword>
<evidence type="ECO:0000313" key="2">
    <source>
        <dbReference type="EMBL" id="BBX27409.1"/>
    </source>
</evidence>
<gene>
    <name evidence="2" type="ORF">MALV_25340</name>
</gene>